<feature type="domain" description="Copper amine oxidase-like N-terminal" evidence="2">
    <location>
        <begin position="354"/>
        <end position="456"/>
    </location>
</feature>
<dbReference type="SUPFAM" id="SSF55383">
    <property type="entry name" value="Copper amine oxidase, domain N"/>
    <property type="match status" value="1"/>
</dbReference>
<reference evidence="3 4" key="1">
    <citation type="submission" date="2017-07" db="EMBL/GenBank/DDBJ databases">
        <title>Genome sequencing and assembly of Paenibacillus rigui.</title>
        <authorList>
            <person name="Mayilraj S."/>
        </authorList>
    </citation>
    <scope>NUCLEOTIDE SEQUENCE [LARGE SCALE GENOMIC DNA]</scope>
    <source>
        <strain evidence="3 4">JCM 16352</strain>
    </source>
</reference>
<evidence type="ECO:0000313" key="3">
    <source>
        <dbReference type="EMBL" id="OXM82660.1"/>
    </source>
</evidence>
<dbReference type="Proteomes" id="UP000215509">
    <property type="component" value="Unassembled WGS sequence"/>
</dbReference>
<dbReference type="EMBL" id="NMQW01000059">
    <property type="protein sequence ID" value="OXM82660.1"/>
    <property type="molecule type" value="Genomic_DNA"/>
</dbReference>
<dbReference type="InterPro" id="IPR012854">
    <property type="entry name" value="Cu_amine_oxidase-like_N"/>
</dbReference>
<organism evidence="3 4">
    <name type="scientific">Paenibacillus rigui</name>
    <dbReference type="NCBI Taxonomy" id="554312"/>
    <lineage>
        <taxon>Bacteria</taxon>
        <taxon>Bacillati</taxon>
        <taxon>Bacillota</taxon>
        <taxon>Bacilli</taxon>
        <taxon>Bacillales</taxon>
        <taxon>Paenibacillaceae</taxon>
        <taxon>Paenibacillus</taxon>
    </lineage>
</organism>
<sequence length="470" mass="51097">MGVDVRMVLKKMMWTITAASMLAGIPVGGAAFAADSVVSSGVQVKGFQFLDKEFDRISLDSASKPDGTRDGHLSLLLDAGEGVEIKSITMKTADAEGKDTSHGIWKTWRSEAGDIGNLLAVVQDGKYVNASFQKSLGTFKGMIQLELYASDNNGMKPGDYYYLVIETGSGTVKTPITPFAENATSYAPVAIREFSWKDLTSDRTGVAAFGEDGRTDGHFRLKLSFAQKTEVLAVILHGTDKDGNPGPGIWRTNRAGTGWLLGIMQGETVITPEFKKDVKEPVGSFRGSTVFDLYANNNGSIKEGEYYTVEIETTYGTVISKPVKFGDPNGNYINNAPLGFRSIGLKLGSTEAVVDEKEDTLEEAPFTLEGRTMVPIRFIGEALGAKVDWNGQDRRVTLTKNDIQIELVIDQKEARINGKTVMLDAPATIRGDITFVPVRFVSESMKMKVFYDDGEIMITDAKEAAPTTNP</sequence>
<dbReference type="InterPro" id="IPR036582">
    <property type="entry name" value="Mao_N_sf"/>
</dbReference>
<evidence type="ECO:0000259" key="2">
    <source>
        <dbReference type="Pfam" id="PF07833"/>
    </source>
</evidence>
<dbReference type="OrthoDB" id="2680104at2"/>
<dbReference type="AlphaFoldDB" id="A0A229UH33"/>
<accession>A0A229UH33</accession>
<comment type="caution">
    <text evidence="3">The sequence shown here is derived from an EMBL/GenBank/DDBJ whole genome shotgun (WGS) entry which is preliminary data.</text>
</comment>
<protein>
    <recommendedName>
        <fullName evidence="2">Copper amine oxidase-like N-terminal domain-containing protein</fullName>
    </recommendedName>
</protein>
<name>A0A229UH33_9BACL</name>
<dbReference type="Gene3D" id="3.30.457.10">
    <property type="entry name" value="Copper amine oxidase-like, N-terminal domain"/>
    <property type="match status" value="2"/>
</dbReference>
<dbReference type="Pfam" id="PF07833">
    <property type="entry name" value="Cu_amine_oxidN1"/>
    <property type="match status" value="1"/>
</dbReference>
<evidence type="ECO:0000256" key="1">
    <source>
        <dbReference type="SAM" id="SignalP"/>
    </source>
</evidence>
<feature type="signal peptide" evidence="1">
    <location>
        <begin position="1"/>
        <end position="33"/>
    </location>
</feature>
<keyword evidence="1" id="KW-0732">Signal</keyword>
<proteinExistence type="predicted"/>
<feature type="chain" id="PRO_5013348162" description="Copper amine oxidase-like N-terminal domain-containing protein" evidence="1">
    <location>
        <begin position="34"/>
        <end position="470"/>
    </location>
</feature>
<keyword evidence="4" id="KW-1185">Reference proteome</keyword>
<evidence type="ECO:0000313" key="4">
    <source>
        <dbReference type="Proteomes" id="UP000215509"/>
    </source>
</evidence>
<gene>
    <name evidence="3" type="ORF">CF651_29845</name>
</gene>